<dbReference type="EMBL" id="GBRH01197947">
    <property type="protein sequence ID" value="JAD99948.1"/>
    <property type="molecule type" value="Transcribed_RNA"/>
</dbReference>
<protein>
    <submittedName>
        <fullName evidence="1">Uncharacterized protein</fullName>
    </submittedName>
</protein>
<dbReference type="AlphaFoldDB" id="A0A0A9ELQ6"/>
<name>A0A0A9ELQ6_ARUDO</name>
<sequence>MGVATCAVLLLQESSVCHHSKLKLKMLTTQLDNSLPLNVCQKQK</sequence>
<proteinExistence type="predicted"/>
<reference evidence="1" key="2">
    <citation type="journal article" date="2015" name="Data Brief">
        <title>Shoot transcriptome of the giant reed, Arundo donax.</title>
        <authorList>
            <person name="Barrero R.A."/>
            <person name="Guerrero F.D."/>
            <person name="Moolhuijzen P."/>
            <person name="Goolsby J.A."/>
            <person name="Tidwell J."/>
            <person name="Bellgard S.E."/>
            <person name="Bellgard M.I."/>
        </authorList>
    </citation>
    <scope>NUCLEOTIDE SEQUENCE</scope>
    <source>
        <tissue evidence="1">Shoot tissue taken approximately 20 cm above the soil surface</tissue>
    </source>
</reference>
<evidence type="ECO:0000313" key="1">
    <source>
        <dbReference type="EMBL" id="JAD99948.1"/>
    </source>
</evidence>
<organism evidence="1">
    <name type="scientific">Arundo donax</name>
    <name type="common">Giant reed</name>
    <name type="synonym">Donax arundinaceus</name>
    <dbReference type="NCBI Taxonomy" id="35708"/>
    <lineage>
        <taxon>Eukaryota</taxon>
        <taxon>Viridiplantae</taxon>
        <taxon>Streptophyta</taxon>
        <taxon>Embryophyta</taxon>
        <taxon>Tracheophyta</taxon>
        <taxon>Spermatophyta</taxon>
        <taxon>Magnoliopsida</taxon>
        <taxon>Liliopsida</taxon>
        <taxon>Poales</taxon>
        <taxon>Poaceae</taxon>
        <taxon>PACMAD clade</taxon>
        <taxon>Arundinoideae</taxon>
        <taxon>Arundineae</taxon>
        <taxon>Arundo</taxon>
    </lineage>
</organism>
<reference evidence="1" key="1">
    <citation type="submission" date="2014-09" db="EMBL/GenBank/DDBJ databases">
        <authorList>
            <person name="Magalhaes I.L.F."/>
            <person name="Oliveira U."/>
            <person name="Santos F.R."/>
            <person name="Vidigal T.H.D.A."/>
            <person name="Brescovit A.D."/>
            <person name="Santos A.J."/>
        </authorList>
    </citation>
    <scope>NUCLEOTIDE SEQUENCE</scope>
    <source>
        <tissue evidence="1">Shoot tissue taken approximately 20 cm above the soil surface</tissue>
    </source>
</reference>
<accession>A0A0A9ELQ6</accession>